<accession>A0AAV9AKB4</accession>
<gene>
    <name evidence="1" type="ORF">QJS04_geneDACA015685</name>
</gene>
<dbReference type="Proteomes" id="UP001179952">
    <property type="component" value="Unassembled WGS sequence"/>
</dbReference>
<sequence length="56" mass="6594">MLIFLFIFFADPHCTALYWEVKIVILLHILWNPITIVLWSACHPASLIQTLQSFHQ</sequence>
<protein>
    <submittedName>
        <fullName evidence="1">Uncharacterized protein</fullName>
    </submittedName>
</protein>
<comment type="caution">
    <text evidence="1">The sequence shown here is derived from an EMBL/GenBank/DDBJ whole genome shotgun (WGS) entry which is preliminary data.</text>
</comment>
<evidence type="ECO:0000313" key="2">
    <source>
        <dbReference type="Proteomes" id="UP001179952"/>
    </source>
</evidence>
<dbReference type="EMBL" id="JAUJYN010000008">
    <property type="protein sequence ID" value="KAK1264586.1"/>
    <property type="molecule type" value="Genomic_DNA"/>
</dbReference>
<organism evidence="1 2">
    <name type="scientific">Acorus gramineus</name>
    <name type="common">Dwarf sweet flag</name>
    <dbReference type="NCBI Taxonomy" id="55184"/>
    <lineage>
        <taxon>Eukaryota</taxon>
        <taxon>Viridiplantae</taxon>
        <taxon>Streptophyta</taxon>
        <taxon>Embryophyta</taxon>
        <taxon>Tracheophyta</taxon>
        <taxon>Spermatophyta</taxon>
        <taxon>Magnoliopsida</taxon>
        <taxon>Liliopsida</taxon>
        <taxon>Acoraceae</taxon>
        <taxon>Acorus</taxon>
    </lineage>
</organism>
<reference evidence="1" key="1">
    <citation type="journal article" date="2023" name="Nat. Commun.">
        <title>Diploid and tetraploid genomes of Acorus and the evolution of monocots.</title>
        <authorList>
            <person name="Ma L."/>
            <person name="Liu K.W."/>
            <person name="Li Z."/>
            <person name="Hsiao Y.Y."/>
            <person name="Qi Y."/>
            <person name="Fu T."/>
            <person name="Tang G.D."/>
            <person name="Zhang D."/>
            <person name="Sun W.H."/>
            <person name="Liu D.K."/>
            <person name="Li Y."/>
            <person name="Chen G.Z."/>
            <person name="Liu X.D."/>
            <person name="Liao X.Y."/>
            <person name="Jiang Y.T."/>
            <person name="Yu X."/>
            <person name="Hao Y."/>
            <person name="Huang J."/>
            <person name="Zhao X.W."/>
            <person name="Ke S."/>
            <person name="Chen Y.Y."/>
            <person name="Wu W.L."/>
            <person name="Hsu J.L."/>
            <person name="Lin Y.F."/>
            <person name="Huang M.D."/>
            <person name="Li C.Y."/>
            <person name="Huang L."/>
            <person name="Wang Z.W."/>
            <person name="Zhao X."/>
            <person name="Zhong W.Y."/>
            <person name="Peng D.H."/>
            <person name="Ahmad S."/>
            <person name="Lan S."/>
            <person name="Zhang J.S."/>
            <person name="Tsai W.C."/>
            <person name="Van de Peer Y."/>
            <person name="Liu Z.J."/>
        </authorList>
    </citation>
    <scope>NUCLEOTIDE SEQUENCE</scope>
    <source>
        <strain evidence="1">SCP</strain>
    </source>
</reference>
<dbReference type="AlphaFoldDB" id="A0AAV9AKB4"/>
<name>A0AAV9AKB4_ACOGR</name>
<reference evidence="1" key="2">
    <citation type="submission" date="2023-06" db="EMBL/GenBank/DDBJ databases">
        <authorList>
            <person name="Ma L."/>
            <person name="Liu K.-W."/>
            <person name="Li Z."/>
            <person name="Hsiao Y.-Y."/>
            <person name="Qi Y."/>
            <person name="Fu T."/>
            <person name="Tang G."/>
            <person name="Zhang D."/>
            <person name="Sun W.-H."/>
            <person name="Liu D.-K."/>
            <person name="Li Y."/>
            <person name="Chen G.-Z."/>
            <person name="Liu X.-D."/>
            <person name="Liao X.-Y."/>
            <person name="Jiang Y.-T."/>
            <person name="Yu X."/>
            <person name="Hao Y."/>
            <person name="Huang J."/>
            <person name="Zhao X.-W."/>
            <person name="Ke S."/>
            <person name="Chen Y.-Y."/>
            <person name="Wu W.-L."/>
            <person name="Hsu J.-L."/>
            <person name="Lin Y.-F."/>
            <person name="Huang M.-D."/>
            <person name="Li C.-Y."/>
            <person name="Huang L."/>
            <person name="Wang Z.-W."/>
            <person name="Zhao X."/>
            <person name="Zhong W.-Y."/>
            <person name="Peng D.-H."/>
            <person name="Ahmad S."/>
            <person name="Lan S."/>
            <person name="Zhang J.-S."/>
            <person name="Tsai W.-C."/>
            <person name="Van De Peer Y."/>
            <person name="Liu Z.-J."/>
        </authorList>
    </citation>
    <scope>NUCLEOTIDE SEQUENCE</scope>
    <source>
        <strain evidence="1">SCP</strain>
        <tissue evidence="1">Leaves</tissue>
    </source>
</reference>
<keyword evidence="2" id="KW-1185">Reference proteome</keyword>
<proteinExistence type="predicted"/>
<evidence type="ECO:0000313" key="1">
    <source>
        <dbReference type="EMBL" id="KAK1264586.1"/>
    </source>
</evidence>